<evidence type="ECO:0000256" key="1">
    <source>
        <dbReference type="ARBA" id="ARBA00022741"/>
    </source>
</evidence>
<dbReference type="InterPro" id="IPR001650">
    <property type="entry name" value="Helicase_C-like"/>
</dbReference>
<feature type="domain" description="Helicase ATP-binding" evidence="8">
    <location>
        <begin position="32"/>
        <end position="208"/>
    </location>
</feature>
<gene>
    <name evidence="11" type="ORF">SAMN04487989_10793</name>
</gene>
<protein>
    <submittedName>
        <fullName evidence="11">ATP-dependent RNA helicase RhlE</fullName>
    </submittedName>
</protein>
<dbReference type="PANTHER" id="PTHR47959">
    <property type="entry name" value="ATP-DEPENDENT RNA HELICASE RHLE-RELATED"/>
    <property type="match status" value="1"/>
</dbReference>
<keyword evidence="4" id="KW-0067">ATP-binding</keyword>
<feature type="domain" description="Helicase C-terminal" evidence="9">
    <location>
        <begin position="219"/>
        <end position="381"/>
    </location>
</feature>
<dbReference type="OrthoDB" id="9785240at2"/>
<dbReference type="EMBL" id="FOVN01000007">
    <property type="protein sequence ID" value="SFN96043.1"/>
    <property type="molecule type" value="Genomic_DNA"/>
</dbReference>
<name>A0A1I5DA15_9FLAO</name>
<evidence type="ECO:0000259" key="10">
    <source>
        <dbReference type="PROSITE" id="PS51195"/>
    </source>
</evidence>
<dbReference type="CDD" id="cd18787">
    <property type="entry name" value="SF2_C_DEAD"/>
    <property type="match status" value="1"/>
</dbReference>
<feature type="domain" description="DEAD-box RNA helicase Q" evidence="10">
    <location>
        <begin position="1"/>
        <end position="29"/>
    </location>
</feature>
<dbReference type="RefSeq" id="WP_092209646.1">
    <property type="nucleotide sequence ID" value="NZ_FOVN01000007.1"/>
</dbReference>
<dbReference type="Gene3D" id="3.40.50.300">
    <property type="entry name" value="P-loop containing nucleotide triphosphate hydrolases"/>
    <property type="match status" value="2"/>
</dbReference>
<dbReference type="SMART" id="SM00490">
    <property type="entry name" value="HELICc"/>
    <property type="match status" value="1"/>
</dbReference>
<dbReference type="Pfam" id="PF00271">
    <property type="entry name" value="Helicase_C"/>
    <property type="match status" value="1"/>
</dbReference>
<sequence length="413" mass="45904">MSFKDLKLINPLLKAIEEQGYTQPTAVQLQTIPQVLAKKDVITSAQTGTGKTAAFALPILQLLSEKQDAPRGHKTIKALIVSPTRELALQIGNNFKAYGRHTNLRTTVIFGGISEKPQVDVLMKGVDILIATPGRLIDLEKQGVINLSAVEILVLDEADLMLDMGFIDDVKHIDNLCPKEKQILLFSATMPYKVEQLANTILKWPERIEVSTTALAAKNIGQVLYYVPKRHKIELCLHLLRNNIKGSILIFRRTKFGVDKLESALTKNGYNVETIHGDKTQTDRQEALKKFKNGVINILIATDVAARGIDISELDAVINFDLPNIPETYIHRIGRTGRAGSSGMAYSFCGADEKNYVTTIQQLLQIAIPVEESHPYPLDPKAKPITHKSKDSGSKHKKGRKSAASKKKKKRWY</sequence>
<keyword evidence="12" id="KW-1185">Reference proteome</keyword>
<dbReference type="InterPro" id="IPR014014">
    <property type="entry name" value="RNA_helicase_DEAD_Q_motif"/>
</dbReference>
<evidence type="ECO:0000256" key="5">
    <source>
        <dbReference type="ARBA" id="ARBA00038437"/>
    </source>
</evidence>
<comment type="similarity">
    <text evidence="5">Belongs to the DEAD box helicase family.</text>
</comment>
<evidence type="ECO:0000259" key="9">
    <source>
        <dbReference type="PROSITE" id="PS51194"/>
    </source>
</evidence>
<reference evidence="12" key="1">
    <citation type="submission" date="2016-10" db="EMBL/GenBank/DDBJ databases">
        <authorList>
            <person name="Varghese N."/>
            <person name="Submissions S."/>
        </authorList>
    </citation>
    <scope>NUCLEOTIDE SEQUENCE [LARGE SCALE GENOMIC DNA]</scope>
    <source>
        <strain evidence="12">DSM 23925</strain>
    </source>
</reference>
<keyword evidence="2" id="KW-0378">Hydrolase</keyword>
<dbReference type="PROSITE" id="PS51194">
    <property type="entry name" value="HELICASE_CTER"/>
    <property type="match status" value="1"/>
</dbReference>
<dbReference type="GO" id="GO:0005829">
    <property type="term" value="C:cytosol"/>
    <property type="evidence" value="ECO:0007669"/>
    <property type="project" value="TreeGrafter"/>
</dbReference>
<dbReference type="AlphaFoldDB" id="A0A1I5DA15"/>
<evidence type="ECO:0000256" key="7">
    <source>
        <dbReference type="SAM" id="MobiDB-lite"/>
    </source>
</evidence>
<evidence type="ECO:0000256" key="6">
    <source>
        <dbReference type="PROSITE-ProRule" id="PRU00552"/>
    </source>
</evidence>
<feature type="short sequence motif" description="Q motif" evidence="6">
    <location>
        <begin position="1"/>
        <end position="29"/>
    </location>
</feature>
<dbReference type="InterPro" id="IPR044742">
    <property type="entry name" value="DEAD/DEAH_RhlB"/>
</dbReference>
<dbReference type="Pfam" id="PF00270">
    <property type="entry name" value="DEAD"/>
    <property type="match status" value="1"/>
</dbReference>
<dbReference type="InterPro" id="IPR011545">
    <property type="entry name" value="DEAD/DEAH_box_helicase_dom"/>
</dbReference>
<dbReference type="GO" id="GO:0016787">
    <property type="term" value="F:hydrolase activity"/>
    <property type="evidence" value="ECO:0007669"/>
    <property type="project" value="UniProtKB-KW"/>
</dbReference>
<evidence type="ECO:0000313" key="12">
    <source>
        <dbReference type="Proteomes" id="UP000198705"/>
    </source>
</evidence>
<evidence type="ECO:0000256" key="4">
    <source>
        <dbReference type="ARBA" id="ARBA00022840"/>
    </source>
</evidence>
<proteinExistence type="inferred from homology"/>
<dbReference type="Proteomes" id="UP000198705">
    <property type="component" value="Unassembled WGS sequence"/>
</dbReference>
<dbReference type="GO" id="GO:0003724">
    <property type="term" value="F:RNA helicase activity"/>
    <property type="evidence" value="ECO:0007669"/>
    <property type="project" value="InterPro"/>
</dbReference>
<dbReference type="InterPro" id="IPR027417">
    <property type="entry name" value="P-loop_NTPase"/>
</dbReference>
<evidence type="ECO:0000256" key="2">
    <source>
        <dbReference type="ARBA" id="ARBA00022801"/>
    </source>
</evidence>
<feature type="region of interest" description="Disordered" evidence="7">
    <location>
        <begin position="374"/>
        <end position="413"/>
    </location>
</feature>
<evidence type="ECO:0000256" key="3">
    <source>
        <dbReference type="ARBA" id="ARBA00022806"/>
    </source>
</evidence>
<evidence type="ECO:0000259" key="8">
    <source>
        <dbReference type="PROSITE" id="PS51192"/>
    </source>
</evidence>
<keyword evidence="3 11" id="KW-0347">Helicase</keyword>
<dbReference type="PROSITE" id="PS51192">
    <property type="entry name" value="HELICASE_ATP_BIND_1"/>
    <property type="match status" value="1"/>
</dbReference>
<dbReference type="SMART" id="SM00487">
    <property type="entry name" value="DEXDc"/>
    <property type="match status" value="1"/>
</dbReference>
<dbReference type="CDD" id="cd00268">
    <property type="entry name" value="DEADc"/>
    <property type="match status" value="1"/>
</dbReference>
<dbReference type="STRING" id="649333.SAMN04487989_10793"/>
<dbReference type="PANTHER" id="PTHR47959:SF13">
    <property type="entry name" value="ATP-DEPENDENT RNA HELICASE RHLE"/>
    <property type="match status" value="1"/>
</dbReference>
<dbReference type="InterPro" id="IPR050079">
    <property type="entry name" value="DEAD_box_RNA_helicase"/>
</dbReference>
<dbReference type="GO" id="GO:0003676">
    <property type="term" value="F:nucleic acid binding"/>
    <property type="evidence" value="ECO:0007669"/>
    <property type="project" value="InterPro"/>
</dbReference>
<feature type="compositionally biased region" description="Basic residues" evidence="7">
    <location>
        <begin position="395"/>
        <end position="413"/>
    </location>
</feature>
<dbReference type="GO" id="GO:0005524">
    <property type="term" value="F:ATP binding"/>
    <property type="evidence" value="ECO:0007669"/>
    <property type="project" value="UniProtKB-KW"/>
</dbReference>
<accession>A0A1I5DA15</accession>
<organism evidence="11 12">
    <name type="scientific">Bizionia echini</name>
    <dbReference type="NCBI Taxonomy" id="649333"/>
    <lineage>
        <taxon>Bacteria</taxon>
        <taxon>Pseudomonadati</taxon>
        <taxon>Bacteroidota</taxon>
        <taxon>Flavobacteriia</taxon>
        <taxon>Flavobacteriales</taxon>
        <taxon>Flavobacteriaceae</taxon>
        <taxon>Bizionia</taxon>
    </lineage>
</organism>
<keyword evidence="1" id="KW-0547">Nucleotide-binding</keyword>
<dbReference type="InterPro" id="IPR014001">
    <property type="entry name" value="Helicase_ATP-bd"/>
</dbReference>
<dbReference type="PROSITE" id="PS51195">
    <property type="entry name" value="Q_MOTIF"/>
    <property type="match status" value="1"/>
</dbReference>
<dbReference type="SUPFAM" id="SSF52540">
    <property type="entry name" value="P-loop containing nucleoside triphosphate hydrolases"/>
    <property type="match status" value="1"/>
</dbReference>
<evidence type="ECO:0000313" key="11">
    <source>
        <dbReference type="EMBL" id="SFN96043.1"/>
    </source>
</evidence>